<dbReference type="Proteomes" id="UP000019812">
    <property type="component" value="Unassembled WGS sequence"/>
</dbReference>
<evidence type="ECO:0000256" key="3">
    <source>
        <dbReference type="ARBA" id="ARBA00022723"/>
    </source>
</evidence>
<evidence type="ECO:0000256" key="5">
    <source>
        <dbReference type="ARBA" id="ARBA00022801"/>
    </source>
</evidence>
<dbReference type="GO" id="GO:0008270">
    <property type="term" value="F:zinc ion binding"/>
    <property type="evidence" value="ECO:0007669"/>
    <property type="project" value="TreeGrafter"/>
</dbReference>
<dbReference type="GO" id="GO:0016151">
    <property type="term" value="F:nickel cation binding"/>
    <property type="evidence" value="ECO:0007669"/>
    <property type="project" value="InterPro"/>
</dbReference>
<keyword evidence="7" id="KW-0342">GTP-binding</keyword>
<evidence type="ECO:0000259" key="10">
    <source>
        <dbReference type="Pfam" id="PF02492"/>
    </source>
</evidence>
<keyword evidence="3" id="KW-0479">Metal-binding</keyword>
<name>A0A084XUJ1_9PROT</name>
<dbReference type="PANTHER" id="PTHR30134:SF2">
    <property type="entry name" value="HYDROGENASE MATURATION FACTOR HYPB"/>
    <property type="match status" value="1"/>
</dbReference>
<proteinExistence type="inferred from homology"/>
<feature type="compositionally biased region" description="Basic and acidic residues" evidence="9">
    <location>
        <begin position="61"/>
        <end position="80"/>
    </location>
</feature>
<evidence type="ECO:0000313" key="12">
    <source>
        <dbReference type="Proteomes" id="UP000019812"/>
    </source>
</evidence>
<dbReference type="GO" id="GO:0051604">
    <property type="term" value="P:protein maturation"/>
    <property type="evidence" value="ECO:0007669"/>
    <property type="project" value="InterPro"/>
</dbReference>
<dbReference type="CDD" id="cd05390">
    <property type="entry name" value="HypB"/>
    <property type="match status" value="1"/>
</dbReference>
<feature type="region of interest" description="Disordered" evidence="9">
    <location>
        <begin position="55"/>
        <end position="95"/>
    </location>
</feature>
<gene>
    <name evidence="11" type="primary">hypB</name>
    <name evidence="11" type="ORF">CAPSK01_004630</name>
</gene>
<keyword evidence="6" id="KW-0862">Zinc</keyword>
<protein>
    <recommendedName>
        <fullName evidence="8">Hydrogenase maturation factor HypB</fullName>
    </recommendedName>
</protein>
<accession>A0A084XUJ1</accession>
<evidence type="ECO:0000256" key="8">
    <source>
        <dbReference type="ARBA" id="ARBA00035238"/>
    </source>
</evidence>
<comment type="caution">
    <text evidence="11">The sequence shown here is derived from an EMBL/GenBank/DDBJ whole genome shotgun (WGS) entry which is preliminary data.</text>
</comment>
<evidence type="ECO:0000256" key="9">
    <source>
        <dbReference type="SAM" id="MobiDB-lite"/>
    </source>
</evidence>
<evidence type="ECO:0000256" key="6">
    <source>
        <dbReference type="ARBA" id="ARBA00022833"/>
    </source>
</evidence>
<organism evidence="11 12">
    <name type="scientific">Candidatus Accumulibacter vicinus</name>
    <dbReference type="NCBI Taxonomy" id="2954382"/>
    <lineage>
        <taxon>Bacteria</taxon>
        <taxon>Pseudomonadati</taxon>
        <taxon>Pseudomonadota</taxon>
        <taxon>Betaproteobacteria</taxon>
        <taxon>Candidatus Accumulibacter</taxon>
    </lineage>
</organism>
<evidence type="ECO:0000256" key="2">
    <source>
        <dbReference type="ARBA" id="ARBA00022596"/>
    </source>
</evidence>
<dbReference type="InterPro" id="IPR003495">
    <property type="entry name" value="CobW/HypB/UreG_nucleotide-bd"/>
</dbReference>
<reference evidence="11 12" key="1">
    <citation type="submission" date="2014-07" db="EMBL/GenBank/DDBJ databases">
        <title>Expanding our view of genomic diversity in Candidatus Accumulibacter clades.</title>
        <authorList>
            <person name="Skennerton C.T."/>
            <person name="Barr J.J."/>
            <person name="Slater F.R."/>
            <person name="Bond P.L."/>
            <person name="Tyson G.W."/>
        </authorList>
    </citation>
    <scope>NUCLEOTIDE SEQUENCE [LARGE SCALE GENOMIC DNA]</scope>
    <source>
        <strain evidence="12">SK-01</strain>
    </source>
</reference>
<dbReference type="EMBL" id="JDSS02000051">
    <property type="protein sequence ID" value="KFB66135.1"/>
    <property type="molecule type" value="Genomic_DNA"/>
</dbReference>
<dbReference type="PANTHER" id="PTHR30134">
    <property type="entry name" value="HYDROGENASE PROTEIN ASSEMBLY PROTEIN, NICKEL CHAPERONE"/>
    <property type="match status" value="1"/>
</dbReference>
<dbReference type="RefSeq" id="WP_034931051.1">
    <property type="nucleotide sequence ID" value="NZ_JDSS02000051.1"/>
</dbReference>
<dbReference type="InterPro" id="IPR027417">
    <property type="entry name" value="P-loop_NTPase"/>
</dbReference>
<feature type="domain" description="CobW/HypB/UreG nucleotide-binding" evidence="10">
    <location>
        <begin position="130"/>
        <end position="289"/>
    </location>
</feature>
<evidence type="ECO:0000256" key="1">
    <source>
        <dbReference type="ARBA" id="ARBA00006211"/>
    </source>
</evidence>
<keyword evidence="2" id="KW-0533">Nickel</keyword>
<dbReference type="Gene3D" id="3.40.50.300">
    <property type="entry name" value="P-loop containing nucleotide triphosphate hydrolases"/>
    <property type="match status" value="1"/>
</dbReference>
<dbReference type="STRING" id="1457154.CAPSK01_004630"/>
<keyword evidence="4" id="KW-0547">Nucleotide-binding</keyword>
<dbReference type="NCBIfam" id="TIGR00073">
    <property type="entry name" value="hypB"/>
    <property type="match status" value="1"/>
</dbReference>
<evidence type="ECO:0000256" key="4">
    <source>
        <dbReference type="ARBA" id="ARBA00022741"/>
    </source>
</evidence>
<dbReference type="GO" id="GO:0003924">
    <property type="term" value="F:GTPase activity"/>
    <property type="evidence" value="ECO:0007669"/>
    <property type="project" value="InterPro"/>
</dbReference>
<evidence type="ECO:0000256" key="7">
    <source>
        <dbReference type="ARBA" id="ARBA00023134"/>
    </source>
</evidence>
<sequence length="339" mass="36140">MCTTCGCGTGEIHVDGKAWSAHAKTPATDSAYASPPGEGTGEVPFKMSYRAVGARHGQVHSHADGQRHVHAHDHEHDAAHAHAHASAAAQGSATTPSRLIQIERDILARNDGYAAENRRRFDEQGIFALNLVSSPGSGKTSLLCRTIEALKGQLSIAVIEGDQQTSRDAERIRATGVAALQINTGKGCHLDAHMVGHALHELAPADDSLLLIENVGNLVCPAAFDLGEACKVVILSVTEGEDKPLKYPNMFHAASLMLLNKVDLLPHVSFDSDLAIAYARQVNPALQVIPLSATTGEGCEQWLAWLRAGCSARREQKRVTMASLQRRIAELEARLAAGG</sequence>
<dbReference type="Pfam" id="PF02492">
    <property type="entry name" value="cobW"/>
    <property type="match status" value="1"/>
</dbReference>
<dbReference type="InterPro" id="IPR004392">
    <property type="entry name" value="Hyd_mat_HypB"/>
</dbReference>
<evidence type="ECO:0000313" key="11">
    <source>
        <dbReference type="EMBL" id="KFB66135.1"/>
    </source>
</evidence>
<dbReference type="GO" id="GO:0005525">
    <property type="term" value="F:GTP binding"/>
    <property type="evidence" value="ECO:0007669"/>
    <property type="project" value="UniProtKB-KW"/>
</dbReference>
<dbReference type="SUPFAM" id="SSF52540">
    <property type="entry name" value="P-loop containing nucleoside triphosphate hydrolases"/>
    <property type="match status" value="1"/>
</dbReference>
<comment type="similarity">
    <text evidence="1">Belongs to the SIMIBI class G3E GTPase family. HypB/HupM subfamily.</text>
</comment>
<keyword evidence="5" id="KW-0378">Hydrolase</keyword>
<dbReference type="AlphaFoldDB" id="A0A084XUJ1"/>